<name>X0YDF7_9ZZZZ</name>
<reference evidence="2" key="1">
    <citation type="journal article" date="2014" name="Front. Microbiol.">
        <title>High frequency of phylogenetically diverse reductive dehalogenase-homologous genes in deep subseafloor sedimentary metagenomes.</title>
        <authorList>
            <person name="Kawai M."/>
            <person name="Futagami T."/>
            <person name="Toyoda A."/>
            <person name="Takaki Y."/>
            <person name="Nishi S."/>
            <person name="Hori S."/>
            <person name="Arai W."/>
            <person name="Tsubouchi T."/>
            <person name="Morono Y."/>
            <person name="Uchiyama I."/>
            <person name="Ito T."/>
            <person name="Fujiyama A."/>
            <person name="Inagaki F."/>
            <person name="Takami H."/>
        </authorList>
    </citation>
    <scope>NUCLEOTIDE SEQUENCE</scope>
    <source>
        <strain evidence="2">Expedition CK06-06</strain>
    </source>
</reference>
<gene>
    <name evidence="2" type="ORF">S01H4_16136</name>
</gene>
<organism evidence="2">
    <name type="scientific">marine sediment metagenome</name>
    <dbReference type="NCBI Taxonomy" id="412755"/>
    <lineage>
        <taxon>unclassified sequences</taxon>
        <taxon>metagenomes</taxon>
        <taxon>ecological metagenomes</taxon>
    </lineage>
</organism>
<sequence length="209" mass="23832">MLISRGNLKLGKLPSFSLPVITTCPGKTPFCDLYCYGLKGMFALQQVKDTNERRLDASLRSDFVPIIVREIRKTNAPAFRLHVIGDFYSPEYIEKWIQIATIADDVIFFGSTRSWRCDFLSEPLKEFRDLPNVYIKASVDATDELDPFGCGWRVWSIQGKGAPCPHDSGAVADCASCRRCWTLKDTDTSFRLRWGRQTDYLALAFKERL</sequence>
<dbReference type="Pfam" id="PF17338">
    <property type="entry name" value="GP88"/>
    <property type="match status" value="1"/>
</dbReference>
<proteinExistence type="predicted"/>
<evidence type="ECO:0000313" key="2">
    <source>
        <dbReference type="EMBL" id="GAG53894.1"/>
    </source>
</evidence>
<dbReference type="AlphaFoldDB" id="X0YDF7"/>
<dbReference type="EMBL" id="BART01007070">
    <property type="protein sequence ID" value="GAG53894.1"/>
    <property type="molecule type" value="Genomic_DNA"/>
</dbReference>
<evidence type="ECO:0000259" key="1">
    <source>
        <dbReference type="Pfam" id="PF17338"/>
    </source>
</evidence>
<accession>X0YDF7</accession>
<comment type="caution">
    <text evidence="2">The sequence shown here is derived from an EMBL/GenBank/DDBJ whole genome shotgun (WGS) entry which is preliminary data.</text>
</comment>
<dbReference type="InterPro" id="IPR020290">
    <property type="entry name" value="Gp88"/>
</dbReference>
<feature type="domain" description="Gene product 88" evidence="1">
    <location>
        <begin position="7"/>
        <end position="143"/>
    </location>
</feature>
<protein>
    <recommendedName>
        <fullName evidence="1">Gene product 88 domain-containing protein</fullName>
    </recommendedName>
</protein>